<dbReference type="EMBL" id="CP051128">
    <property type="protein sequence ID" value="QIZ09746.1"/>
    <property type="molecule type" value="Genomic_DNA"/>
</dbReference>
<name>A0A6H1P854_PRIMG</name>
<reference evidence="2 3" key="1">
    <citation type="submission" date="2020-04" db="EMBL/GenBank/DDBJ databases">
        <title>Genome-Wide Identification of 5-Methylcytosine Sites in Bacterial Genomes By High-Throughput Sequencing of MspJI Restriction Fragments.</title>
        <authorList>
            <person name="Wu V."/>
        </authorList>
    </citation>
    <scope>NUCLEOTIDE SEQUENCE [LARGE SCALE GENOMIC DNA]</scope>
    <source>
        <strain evidence="2 3">S2</strain>
    </source>
</reference>
<reference evidence="2 3" key="2">
    <citation type="submission" date="2020-04" db="EMBL/GenBank/DDBJ databases">
        <authorList>
            <person name="Fomenkov A."/>
            <person name="Anton B.P."/>
            <person name="Roberts R.J."/>
        </authorList>
    </citation>
    <scope>NUCLEOTIDE SEQUENCE [LARGE SCALE GENOMIC DNA]</scope>
    <source>
        <strain evidence="2 3">S2</strain>
    </source>
</reference>
<keyword evidence="1" id="KW-0812">Transmembrane</keyword>
<proteinExistence type="predicted"/>
<keyword evidence="1" id="KW-0472">Membrane</keyword>
<dbReference type="Proteomes" id="UP000501868">
    <property type="component" value="Chromosome"/>
</dbReference>
<evidence type="ECO:0000313" key="2">
    <source>
        <dbReference type="EMBL" id="QIZ09746.1"/>
    </source>
</evidence>
<evidence type="ECO:0000256" key="1">
    <source>
        <dbReference type="SAM" id="Phobius"/>
    </source>
</evidence>
<dbReference type="AlphaFoldDB" id="A0A6H1P854"/>
<protein>
    <submittedName>
        <fullName evidence="2">Uncharacterized protein</fullName>
    </submittedName>
</protein>
<evidence type="ECO:0000313" key="3">
    <source>
        <dbReference type="Proteomes" id="UP000501868"/>
    </source>
</evidence>
<keyword evidence="1" id="KW-1133">Transmembrane helix</keyword>
<feature type="transmembrane region" description="Helical" evidence="1">
    <location>
        <begin position="83"/>
        <end position="102"/>
    </location>
</feature>
<sequence>MYKKVLMDLVIFLSGYLLIKWITIPHPFVLSEFFIGLVMNPLKFFVASVVFFIGFLVTGKVIRELLHRTRKMGQKREKLGMNLFLEYLFLFIIFFLLFNLGWEQTLVFFSLSLFYGMISIEL</sequence>
<gene>
    <name evidence="2" type="ORF">HFZ78_26195</name>
</gene>
<feature type="transmembrane region" description="Helical" evidence="1">
    <location>
        <begin position="5"/>
        <end position="24"/>
    </location>
</feature>
<organism evidence="2 3">
    <name type="scientific">Priestia megaterium</name>
    <name type="common">Bacillus megaterium</name>
    <dbReference type="NCBI Taxonomy" id="1404"/>
    <lineage>
        <taxon>Bacteria</taxon>
        <taxon>Bacillati</taxon>
        <taxon>Bacillota</taxon>
        <taxon>Bacilli</taxon>
        <taxon>Bacillales</taxon>
        <taxon>Bacillaceae</taxon>
        <taxon>Priestia</taxon>
    </lineage>
</organism>
<accession>A0A6H1P854</accession>
<feature type="transmembrane region" description="Helical" evidence="1">
    <location>
        <begin position="44"/>
        <end position="62"/>
    </location>
</feature>